<keyword evidence="4" id="KW-1185">Reference proteome</keyword>
<feature type="domain" description="Inhibitor I9" evidence="2">
    <location>
        <begin position="4"/>
        <end position="73"/>
    </location>
</feature>
<gene>
    <name evidence="3" type="ORF">HPULCUR_003065</name>
</gene>
<dbReference type="Gene3D" id="3.30.70.80">
    <property type="entry name" value="Peptidase S8 propeptide/proteinase inhibitor I9"/>
    <property type="match status" value="1"/>
</dbReference>
<evidence type="ECO:0000313" key="4">
    <source>
        <dbReference type="Proteomes" id="UP001476247"/>
    </source>
</evidence>
<dbReference type="PANTHER" id="PTHR28288">
    <property type="entry name" value="PROTEASE B INHIBITOR 2"/>
    <property type="match status" value="1"/>
</dbReference>
<evidence type="ECO:0000256" key="1">
    <source>
        <dbReference type="ARBA" id="ARBA00038069"/>
    </source>
</evidence>
<dbReference type="InterPro" id="IPR010259">
    <property type="entry name" value="S8pro/Inhibitor_I9"/>
</dbReference>
<dbReference type="Pfam" id="PF05922">
    <property type="entry name" value="Inhibitor_I9"/>
    <property type="match status" value="1"/>
</dbReference>
<name>A0ABP9XSA5_9FUNG</name>
<comment type="similarity">
    <text evidence="1">Belongs to the protease inhibitor I9 family.</text>
</comment>
<organism evidence="3 4">
    <name type="scientific">Helicostylum pulchrum</name>
    <dbReference type="NCBI Taxonomy" id="562976"/>
    <lineage>
        <taxon>Eukaryota</taxon>
        <taxon>Fungi</taxon>
        <taxon>Fungi incertae sedis</taxon>
        <taxon>Mucoromycota</taxon>
        <taxon>Mucoromycotina</taxon>
        <taxon>Mucoromycetes</taxon>
        <taxon>Mucorales</taxon>
        <taxon>Mucorineae</taxon>
        <taxon>Mucoraceae</taxon>
        <taxon>Helicostylum</taxon>
    </lineage>
</organism>
<comment type="caution">
    <text evidence="3">The sequence shown here is derived from an EMBL/GenBank/DDBJ whole genome shotgun (WGS) entry which is preliminary data.</text>
</comment>
<evidence type="ECO:0000313" key="3">
    <source>
        <dbReference type="EMBL" id="GAA5797674.1"/>
    </source>
</evidence>
<proteinExistence type="inferred from homology"/>
<evidence type="ECO:0000259" key="2">
    <source>
        <dbReference type="Pfam" id="PF05922"/>
    </source>
</evidence>
<dbReference type="PANTHER" id="PTHR28288:SF2">
    <property type="entry name" value="PROTEASE B INHIBITOR 2"/>
    <property type="match status" value="1"/>
</dbReference>
<reference evidence="3 4" key="1">
    <citation type="submission" date="2024-04" db="EMBL/GenBank/DDBJ databases">
        <title>genome sequences of Mucor flavus KT1a and Helicostylum pulchrum KT1b strains isolation_sourced from the surface of a dry-aged beef.</title>
        <authorList>
            <person name="Toyotome T."/>
            <person name="Hosono M."/>
            <person name="Torimaru M."/>
            <person name="Fukuda K."/>
            <person name="Mikami N."/>
        </authorList>
    </citation>
    <scope>NUCLEOTIDE SEQUENCE [LARGE SCALE GENOMIC DNA]</scope>
    <source>
        <strain evidence="3 4">KT1b</strain>
    </source>
</reference>
<dbReference type="InterPro" id="IPR052471">
    <property type="entry name" value="PBI_I9"/>
</dbReference>
<dbReference type="SUPFAM" id="SSF54897">
    <property type="entry name" value="Protease propeptides/inhibitors"/>
    <property type="match status" value="1"/>
</dbReference>
<protein>
    <recommendedName>
        <fullName evidence="2">Inhibitor I9 domain-containing protein</fullName>
    </recommendedName>
</protein>
<dbReference type="InterPro" id="IPR037045">
    <property type="entry name" value="S8pro/Inhibitor_I9_sf"/>
</dbReference>
<dbReference type="Proteomes" id="UP001476247">
    <property type="component" value="Unassembled WGS sequence"/>
</dbReference>
<dbReference type="EMBL" id="BAABUJ010000008">
    <property type="protein sequence ID" value="GAA5797674.1"/>
    <property type="molecule type" value="Genomic_DNA"/>
</dbReference>
<sequence length="80" mass="8611">MSSSYIVTFKRDTPQDVIDAKAQEVEQSGAEIIHRYNAAIKGFSVKVPDTVVSTLSFESPHLNGVEADGEVTTQGKSLLA</sequence>
<accession>A0ABP9XSA5</accession>